<evidence type="ECO:0000313" key="6">
    <source>
        <dbReference type="EMBL" id="EAT35396.1"/>
    </source>
</evidence>
<dbReference type="Gene3D" id="3.30.300.30">
    <property type="match status" value="1"/>
</dbReference>
<dbReference type="VEuPathDB" id="VectorBase:AAEL012430"/>
<dbReference type="GO" id="GO:0004467">
    <property type="term" value="F:long-chain fatty acid-CoA ligase activity"/>
    <property type="evidence" value="ECO:0007669"/>
    <property type="project" value="TreeGrafter"/>
</dbReference>
<proteinExistence type="predicted"/>
<reference evidence="6" key="1">
    <citation type="submission" date="2005-10" db="EMBL/GenBank/DDBJ databases">
        <authorList>
            <person name="Loftus B.J."/>
            <person name="Nene V.M."/>
            <person name="Hannick L.I."/>
            <person name="Bidwell S."/>
            <person name="Haas B."/>
            <person name="Amedeo P."/>
            <person name="Orvis J."/>
            <person name="Wortman J.R."/>
            <person name="White O.R."/>
            <person name="Salzberg S."/>
            <person name="Shumway M."/>
            <person name="Koo H."/>
            <person name="Zhao Y."/>
            <person name="Holmes M."/>
            <person name="Miller J."/>
            <person name="Schatz M."/>
            <person name="Pop M."/>
            <person name="Pai G."/>
            <person name="Utterback T."/>
            <person name="Rogers Y.-H."/>
            <person name="Kravitz S."/>
            <person name="Fraser C.M."/>
        </authorList>
    </citation>
    <scope>NUCLEOTIDE SEQUENCE</scope>
    <source>
        <strain evidence="6">Liverpool</strain>
    </source>
</reference>
<dbReference type="KEGG" id="aag:5576275"/>
<feature type="domain" description="AMP-dependent synthetase/ligase" evidence="4">
    <location>
        <begin position="43"/>
        <end position="401"/>
    </location>
</feature>
<evidence type="ECO:0000259" key="5">
    <source>
        <dbReference type="Pfam" id="PF13193"/>
    </source>
</evidence>
<reference evidence="6" key="2">
    <citation type="journal article" date="2007" name="Science">
        <title>Genome sequence of Aedes aegypti, a major arbovirus vector.</title>
        <authorList>
            <person name="Nene V."/>
            <person name="Wortman J.R."/>
            <person name="Lawson D."/>
            <person name="Haas B."/>
            <person name="Kodira C."/>
            <person name="Tu Z.J."/>
            <person name="Loftus B."/>
            <person name="Xi Z."/>
            <person name="Megy K."/>
            <person name="Grabherr M."/>
            <person name="Ren Q."/>
            <person name="Zdobnov E.M."/>
            <person name="Lobo N.F."/>
            <person name="Campbell K.S."/>
            <person name="Brown S.E."/>
            <person name="Bonaldo M.F."/>
            <person name="Zhu J."/>
            <person name="Sinkins S.P."/>
            <person name="Hogenkamp D.G."/>
            <person name="Amedeo P."/>
            <person name="Arensburger P."/>
            <person name="Atkinson P.W."/>
            <person name="Bidwell S."/>
            <person name="Biedler J."/>
            <person name="Birney E."/>
            <person name="Bruggner R.V."/>
            <person name="Costas J."/>
            <person name="Coy M.R."/>
            <person name="Crabtree J."/>
            <person name="Crawford M."/>
            <person name="Debruyn B."/>
            <person name="Decaprio D."/>
            <person name="Eiglmeier K."/>
            <person name="Eisenstadt E."/>
            <person name="El-Dorry H."/>
            <person name="Gelbart W.M."/>
            <person name="Gomes S.L."/>
            <person name="Hammond M."/>
            <person name="Hannick L.I."/>
            <person name="Hogan J.R."/>
            <person name="Holmes M.H."/>
            <person name="Jaffe D."/>
            <person name="Johnston J.S."/>
            <person name="Kennedy R.C."/>
            <person name="Koo H."/>
            <person name="Kravitz S."/>
            <person name="Kriventseva E.V."/>
            <person name="Kulp D."/>
            <person name="Labutti K."/>
            <person name="Lee E."/>
            <person name="Li S."/>
            <person name="Lovin D.D."/>
            <person name="Mao C."/>
            <person name="Mauceli E."/>
            <person name="Menck C.F."/>
            <person name="Miller J.R."/>
            <person name="Montgomery P."/>
            <person name="Mori A."/>
            <person name="Nascimento A.L."/>
            <person name="Naveira H.F."/>
            <person name="Nusbaum C."/>
            <person name="O'leary S."/>
            <person name="Orvis J."/>
            <person name="Pertea M."/>
            <person name="Quesneville H."/>
            <person name="Reidenbach K.R."/>
            <person name="Rogers Y.H."/>
            <person name="Roth C.W."/>
            <person name="Schneider J.R."/>
            <person name="Schatz M."/>
            <person name="Shumway M."/>
            <person name="Stanke M."/>
            <person name="Stinson E.O."/>
            <person name="Tubio J.M."/>
            <person name="Vanzee J.P."/>
            <person name="Verjovski-Almeida S."/>
            <person name="Werner D."/>
            <person name="White O."/>
            <person name="Wyder S."/>
            <person name="Zeng Q."/>
            <person name="Zhao Q."/>
            <person name="Zhao Y."/>
            <person name="Hill C.A."/>
            <person name="Raikhel A.S."/>
            <person name="Soares M.B."/>
            <person name="Knudson D.L."/>
            <person name="Lee N.H."/>
            <person name="Galagan J."/>
            <person name="Salzberg S.L."/>
            <person name="Paulsen I.T."/>
            <person name="Dimopoulos G."/>
            <person name="Collins F.H."/>
            <person name="Birren B."/>
            <person name="Fraser-Liggett C.M."/>
            <person name="Severson D.W."/>
        </authorList>
    </citation>
    <scope>NUCLEOTIDE SEQUENCE [LARGE SCALE GENOMIC DNA]</scope>
    <source>
        <strain evidence="6">Liverpool</strain>
    </source>
</reference>
<dbReference type="eggNOG" id="KOG1176">
    <property type="taxonomic scope" value="Eukaryota"/>
</dbReference>
<dbReference type="InterPro" id="IPR020845">
    <property type="entry name" value="AMP-binding_CS"/>
</dbReference>
<keyword evidence="2" id="KW-0576">Peroxisome</keyword>
<dbReference type="InterPro" id="IPR045851">
    <property type="entry name" value="AMP-bd_C_sf"/>
</dbReference>
<dbReference type="FunFam" id="3.40.50.12780:FF:000025">
    <property type="entry name" value="luciferin 4-monooxygenase"/>
    <property type="match status" value="1"/>
</dbReference>
<dbReference type="HOGENOM" id="CLU_000022_59_2_1"/>
<dbReference type="SUPFAM" id="SSF56801">
    <property type="entry name" value="Acetyl-CoA synthetase-like"/>
    <property type="match status" value="1"/>
</dbReference>
<keyword evidence="3" id="KW-1133">Transmembrane helix</keyword>
<sequence>MHHPRNIFTYYDPSKKIWSGLPRKPIFNPVQSLGDLILQILERNANKVMQISADSGAEVTGGELRLRTIRIAQHLTRMGYGFDSKDIFTMIVRNGEHTASVMFACFALGVPVNTLDPSFQRDDLSHMFQAVRPKVIFCETESLEETIAACELAAITPRIILMGSHVEGYDQVDRLMMVTGQEELFVPTTIADPVKHLAVLICSSGTTGRSKAVCLSHSICIAHVANFFECHPSDRAFAFSSLYWLSGLVILLCGTILGATRIITRQTYRPELALDLIRKFRVSALCITPSQAYGIVHSGLAKPEDFTSIRHAFCGGSAVSTSLKRSFEQLLPGRFLEVAYGFSEIAYSVSFSKGDLYRDGSVGYPRAGTEFKIIDDNGNALDNGQDGEIVARGEFAFQGYYGMDQPFGDMLDSDGWLHSGDVGRFDADGYLYVVDRKKEMFKYNNFQISPTEIECVVQEMEGVAAVCVVGIPGEPNDLATALVVRKNDCAEVMDAEQIVRKVNLQLPDYKHLRGGVYFAKELPLTPSGKVLRRKVREMIMNLMDNK</sequence>
<accession>Q16M44</accession>
<dbReference type="InterPro" id="IPR000873">
    <property type="entry name" value="AMP-dep_synth/lig_dom"/>
</dbReference>
<dbReference type="PaxDb" id="7159-AAEL012430-PA"/>
<evidence type="ECO:0000256" key="2">
    <source>
        <dbReference type="ARBA" id="ARBA00023140"/>
    </source>
</evidence>
<dbReference type="PhylomeDB" id="Q16M44"/>
<dbReference type="Pfam" id="PF13193">
    <property type="entry name" value="AMP-binding_C"/>
    <property type="match status" value="1"/>
</dbReference>
<dbReference type="Pfam" id="PF00501">
    <property type="entry name" value="AMP-binding"/>
    <property type="match status" value="1"/>
</dbReference>
<comment type="subcellular location">
    <subcellularLocation>
        <location evidence="1">Peroxisome</location>
    </subcellularLocation>
</comment>
<evidence type="ECO:0000256" key="1">
    <source>
        <dbReference type="ARBA" id="ARBA00004275"/>
    </source>
</evidence>
<dbReference type="GO" id="GO:0005777">
    <property type="term" value="C:peroxisome"/>
    <property type="evidence" value="ECO:0007669"/>
    <property type="project" value="UniProtKB-SubCell"/>
</dbReference>
<evidence type="ECO:0000259" key="4">
    <source>
        <dbReference type="Pfam" id="PF00501"/>
    </source>
</evidence>
<dbReference type="Gene3D" id="3.40.50.12780">
    <property type="entry name" value="N-terminal domain of ligase-like"/>
    <property type="match status" value="1"/>
</dbReference>
<dbReference type="AlphaFoldDB" id="Q16M44"/>
<dbReference type="PANTHER" id="PTHR24096">
    <property type="entry name" value="LONG-CHAIN-FATTY-ACID--COA LIGASE"/>
    <property type="match status" value="1"/>
</dbReference>
<dbReference type="PANTHER" id="PTHR24096:SF353">
    <property type="entry name" value="GH16244P-RELATED"/>
    <property type="match status" value="1"/>
</dbReference>
<dbReference type="GO" id="GO:0046949">
    <property type="term" value="P:fatty-acyl-CoA biosynthetic process"/>
    <property type="evidence" value="ECO:0007669"/>
    <property type="project" value="TreeGrafter"/>
</dbReference>
<dbReference type="EMBL" id="CH477881">
    <property type="protein sequence ID" value="EAT35396.1"/>
    <property type="molecule type" value="Genomic_DNA"/>
</dbReference>
<dbReference type="STRING" id="7159.Q16M44"/>
<dbReference type="PROSITE" id="PS00455">
    <property type="entry name" value="AMP_BINDING"/>
    <property type="match status" value="1"/>
</dbReference>
<reference evidence="6" key="3">
    <citation type="submission" date="2012-09" db="EMBL/GenBank/DDBJ databases">
        <authorList>
            <consortium name="VectorBase"/>
        </authorList>
    </citation>
    <scope>NUCLEOTIDE SEQUENCE</scope>
    <source>
        <strain evidence="6">Liverpool</strain>
    </source>
</reference>
<evidence type="ECO:0000313" key="7">
    <source>
        <dbReference type="Proteomes" id="UP000682892"/>
    </source>
</evidence>
<dbReference type="InterPro" id="IPR042099">
    <property type="entry name" value="ANL_N_sf"/>
</dbReference>
<protein>
    <submittedName>
        <fullName evidence="6">AAEL012430-PA</fullName>
    </submittedName>
</protein>
<organism evidence="6 7">
    <name type="scientific">Aedes aegypti</name>
    <name type="common">Yellowfever mosquito</name>
    <name type="synonym">Culex aegypti</name>
    <dbReference type="NCBI Taxonomy" id="7159"/>
    <lineage>
        <taxon>Eukaryota</taxon>
        <taxon>Metazoa</taxon>
        <taxon>Ecdysozoa</taxon>
        <taxon>Arthropoda</taxon>
        <taxon>Hexapoda</taxon>
        <taxon>Insecta</taxon>
        <taxon>Pterygota</taxon>
        <taxon>Neoptera</taxon>
        <taxon>Endopterygota</taxon>
        <taxon>Diptera</taxon>
        <taxon>Nematocera</taxon>
        <taxon>Culicoidea</taxon>
        <taxon>Culicidae</taxon>
        <taxon>Culicinae</taxon>
        <taxon>Aedini</taxon>
        <taxon>Aedes</taxon>
        <taxon>Stegomyia</taxon>
    </lineage>
</organism>
<dbReference type="OMA" id="IWAAECV"/>
<keyword evidence="3" id="KW-0472">Membrane</keyword>
<evidence type="ECO:0000256" key="3">
    <source>
        <dbReference type="SAM" id="Phobius"/>
    </source>
</evidence>
<keyword evidence="3" id="KW-0812">Transmembrane</keyword>
<name>Q16M44_AEDAE</name>
<dbReference type="InterPro" id="IPR025110">
    <property type="entry name" value="AMP-bd_C"/>
</dbReference>
<dbReference type="Proteomes" id="UP000682892">
    <property type="component" value="Unassembled WGS sequence"/>
</dbReference>
<dbReference type="OrthoDB" id="10253869at2759"/>
<feature type="transmembrane region" description="Helical" evidence="3">
    <location>
        <begin position="242"/>
        <end position="263"/>
    </location>
</feature>
<gene>
    <name evidence="6" type="ORF">AaeL_AAEL012430</name>
</gene>
<feature type="domain" description="AMP-binding enzyme C-terminal" evidence="5">
    <location>
        <begin position="452"/>
        <end position="529"/>
    </location>
</feature>